<feature type="compositionally biased region" description="Low complexity" evidence="1">
    <location>
        <begin position="81"/>
        <end position="101"/>
    </location>
</feature>
<dbReference type="Proteomes" id="UP000029445">
    <property type="component" value="Chromosome 4"/>
</dbReference>
<evidence type="ECO:0000313" key="2">
    <source>
        <dbReference type="EMBL" id="KGB74529.1"/>
    </source>
</evidence>
<evidence type="ECO:0000313" key="3">
    <source>
        <dbReference type="Proteomes" id="UP000029445"/>
    </source>
</evidence>
<reference evidence="2 3" key="2">
    <citation type="journal article" date="2018" name="Proc. Natl. Acad. Sci.">
        <title>RNAi is a critical determinant of centromere evolution in closely related fungi.</title>
        <authorList>
            <person name="Yadav V."/>
            <person name="Sun S."/>
            <person name="Billmyre R.B."/>
            <person name="Thimmappa B.C."/>
            <person name="Shea T."/>
            <person name="Lintner R."/>
            <person name="Bakkeren G."/>
            <person name="Cuomo C.A."/>
            <person name="Heitman J."/>
            <person name="Sanyal K."/>
        </authorList>
    </citation>
    <scope>NUCLEOTIDE SEQUENCE [LARGE SCALE GENOMIC DNA]</scope>
    <source>
        <strain evidence="2 3">R265</strain>
    </source>
</reference>
<dbReference type="RefSeq" id="XP_062880522.1">
    <property type="nucleotide sequence ID" value="XM_063024452.1"/>
</dbReference>
<name>A0A095C3Z6_CRYD2</name>
<dbReference type="HOGENOM" id="CLU_1137952_0_0_1"/>
<sequence>MTQSPFSAFGYQTAMPSGSSFKPKRKRMSWGAEEEENGAKHMRMRSPTFNHPGFPLPELVADHSNNASDDDQVMDMDQDMPDSSSAIGPPSPAGGYAQDSYSYGAGGSGGFGFGPGAEEDEFEMDMMDDMGTIQMKNYPSLTPHPNPHHFSNPGNDTNLRGTSPLAAQPFSTTLPAPPARGIFQPTVSAPLAPGASDIEKARSQHGPWCQSIPKLIMSEYPDASGRRSMWTVCSDCGACEKTQD</sequence>
<feature type="region of interest" description="Disordered" evidence="1">
    <location>
        <begin position="1"/>
        <end position="101"/>
    </location>
</feature>
<protein>
    <submittedName>
        <fullName evidence="2">Uncharacterized protein</fullName>
    </submittedName>
</protein>
<dbReference type="GeneID" id="88176606"/>
<reference evidence="2 3" key="1">
    <citation type="journal article" date="2011" name="MBio">
        <title>Genome variation in Cryptococcus gattii, an emerging pathogen of immunocompetent hosts.</title>
        <authorList>
            <person name="D'Souza C.A."/>
            <person name="Kronstad J.W."/>
            <person name="Taylor G."/>
            <person name="Warren R."/>
            <person name="Yuen M."/>
            <person name="Hu G."/>
            <person name="Jung W.H."/>
            <person name="Sham A."/>
            <person name="Kidd S.E."/>
            <person name="Tangen K."/>
            <person name="Lee N."/>
            <person name="Zeilmaker T."/>
            <person name="Sawkins J."/>
            <person name="McVicker G."/>
            <person name="Shah S."/>
            <person name="Gnerre S."/>
            <person name="Griggs A."/>
            <person name="Zeng Q."/>
            <person name="Bartlett K."/>
            <person name="Li W."/>
            <person name="Wang X."/>
            <person name="Heitman J."/>
            <person name="Stajich J.E."/>
            <person name="Fraser J.A."/>
            <person name="Meyer W."/>
            <person name="Carter D."/>
            <person name="Schein J."/>
            <person name="Krzywinski M."/>
            <person name="Kwon-Chung K.J."/>
            <person name="Varma A."/>
            <person name="Wang J."/>
            <person name="Brunham R."/>
            <person name="Fyfe M."/>
            <person name="Ouellette B.F."/>
            <person name="Siddiqui A."/>
            <person name="Marra M."/>
            <person name="Jones S."/>
            <person name="Holt R."/>
            <person name="Birren B.W."/>
            <person name="Galagan J.E."/>
            <person name="Cuomo C.A."/>
        </authorList>
    </citation>
    <scope>NUCLEOTIDE SEQUENCE [LARGE SCALE GENOMIC DNA]</scope>
    <source>
        <strain evidence="2 3">R265</strain>
    </source>
</reference>
<proteinExistence type="predicted"/>
<dbReference type="VEuPathDB" id="FungiDB:CNBG_0367"/>
<dbReference type="EMBL" id="CP025762">
    <property type="protein sequence ID" value="KGB74529.1"/>
    <property type="molecule type" value="Genomic_DNA"/>
</dbReference>
<evidence type="ECO:0000256" key="1">
    <source>
        <dbReference type="SAM" id="MobiDB-lite"/>
    </source>
</evidence>
<dbReference type="KEGG" id="cdeu:CNBG_0367"/>
<feature type="compositionally biased region" description="Acidic residues" evidence="1">
    <location>
        <begin position="68"/>
        <end position="80"/>
    </location>
</feature>
<organism evidence="2 3">
    <name type="scientific">Cryptococcus deuterogattii (strain R265)</name>
    <name type="common">Cryptococcus gattii VGII (strain R265)</name>
    <dbReference type="NCBI Taxonomy" id="294750"/>
    <lineage>
        <taxon>Eukaryota</taxon>
        <taxon>Fungi</taxon>
        <taxon>Dikarya</taxon>
        <taxon>Basidiomycota</taxon>
        <taxon>Agaricomycotina</taxon>
        <taxon>Tremellomycetes</taxon>
        <taxon>Tremellales</taxon>
        <taxon>Cryptococcaceae</taxon>
        <taxon>Cryptococcus</taxon>
        <taxon>Cryptococcus gattii species complex</taxon>
    </lineage>
</organism>
<gene>
    <name evidence="2" type="ORF">CNBG_0367</name>
</gene>
<accession>A0A095C3Z6</accession>
<keyword evidence="3" id="KW-1185">Reference proteome</keyword>
<dbReference type="AlphaFoldDB" id="A0A095C3Z6"/>
<dbReference type="OrthoDB" id="2574468at2759"/>
<dbReference type="OMA" id="NADPMSE"/>